<accession>A0A836H7P3</accession>
<dbReference type="Proteomes" id="UP000674179">
    <property type="component" value="Chromosome 31"/>
</dbReference>
<dbReference type="OrthoDB" id="251950at2759"/>
<name>A0A836H7P3_LEIEN</name>
<reference evidence="2 3" key="1">
    <citation type="submission" date="2021-02" db="EMBL/GenBank/DDBJ databases">
        <title>Leishmania (Mundinia) enrietti genome sequencing and assembly.</title>
        <authorList>
            <person name="Almutairi H."/>
            <person name="Gatherer D."/>
        </authorList>
    </citation>
    <scope>NUCLEOTIDE SEQUENCE [LARGE SCALE GENOMIC DNA]</scope>
    <source>
        <strain evidence="2">CUR178</strain>
    </source>
</reference>
<dbReference type="Pfam" id="PF00650">
    <property type="entry name" value="CRAL_TRIO"/>
    <property type="match status" value="1"/>
</dbReference>
<dbReference type="InterPro" id="IPR036865">
    <property type="entry name" value="CRAL-TRIO_dom_sf"/>
</dbReference>
<dbReference type="PANTHER" id="PTHR46384">
    <property type="entry name" value="MOTILE SPERM DOMAIN-CONTAINING PROTEIN 2"/>
    <property type="match status" value="1"/>
</dbReference>
<gene>
    <name evidence="2" type="ORF">CUR178_02575</name>
</gene>
<dbReference type="SUPFAM" id="SSF52087">
    <property type="entry name" value="CRAL/TRIO domain"/>
    <property type="match status" value="1"/>
</dbReference>
<dbReference type="GO" id="GO:0140284">
    <property type="term" value="C:endoplasmic reticulum-endosome membrane contact site"/>
    <property type="evidence" value="ECO:0007669"/>
    <property type="project" value="TreeGrafter"/>
</dbReference>
<evidence type="ECO:0000313" key="2">
    <source>
        <dbReference type="EMBL" id="KAG5471910.1"/>
    </source>
</evidence>
<keyword evidence="3" id="KW-1185">Reference proteome</keyword>
<dbReference type="KEGG" id="lenr:94169840"/>
<dbReference type="Gene3D" id="3.40.525.10">
    <property type="entry name" value="CRAL-TRIO lipid binding domain"/>
    <property type="match status" value="1"/>
</dbReference>
<sequence>MTLQADIALRIAKFYPGCVDKMYICKMGRLLAAMAKPIFKRLPAIVADRIQIIDDDDIKRGALLDFFDAEVLPVAFGSRNDCDKEEHWCAYADRVEKY</sequence>
<protein>
    <recommendedName>
        <fullName evidence="1">CRAL-TRIO domain-containing protein</fullName>
    </recommendedName>
</protein>
<dbReference type="InterPro" id="IPR001251">
    <property type="entry name" value="CRAL-TRIO_dom"/>
</dbReference>
<dbReference type="GO" id="GO:0012505">
    <property type="term" value="C:endomembrane system"/>
    <property type="evidence" value="ECO:0007669"/>
    <property type="project" value="TreeGrafter"/>
</dbReference>
<dbReference type="AlphaFoldDB" id="A0A836H7P3"/>
<evidence type="ECO:0000313" key="3">
    <source>
        <dbReference type="Proteomes" id="UP000674179"/>
    </source>
</evidence>
<proteinExistence type="predicted"/>
<comment type="caution">
    <text evidence="2">The sequence shown here is derived from an EMBL/GenBank/DDBJ whole genome shotgun (WGS) entry which is preliminary data.</text>
</comment>
<feature type="domain" description="CRAL-TRIO" evidence="1">
    <location>
        <begin position="13"/>
        <end position="77"/>
    </location>
</feature>
<dbReference type="EMBL" id="JAFHKP010000031">
    <property type="protein sequence ID" value="KAG5471910.1"/>
    <property type="molecule type" value="Genomic_DNA"/>
</dbReference>
<dbReference type="GeneID" id="94169840"/>
<dbReference type="RefSeq" id="XP_067690433.1">
    <property type="nucleotide sequence ID" value="XM_067834330.1"/>
</dbReference>
<dbReference type="InterPro" id="IPR053012">
    <property type="entry name" value="ER-organelle_contact"/>
</dbReference>
<evidence type="ECO:0000259" key="1">
    <source>
        <dbReference type="Pfam" id="PF00650"/>
    </source>
</evidence>
<organism evidence="2 3">
    <name type="scientific">Leishmania enriettii</name>
    <dbReference type="NCBI Taxonomy" id="5663"/>
    <lineage>
        <taxon>Eukaryota</taxon>
        <taxon>Discoba</taxon>
        <taxon>Euglenozoa</taxon>
        <taxon>Kinetoplastea</taxon>
        <taxon>Metakinetoplastina</taxon>
        <taxon>Trypanosomatida</taxon>
        <taxon>Trypanosomatidae</taxon>
        <taxon>Leishmaniinae</taxon>
        <taxon>Leishmania</taxon>
    </lineage>
</organism>
<dbReference type="PANTHER" id="PTHR46384:SF2">
    <property type="entry name" value="CRAL-TRIO DOMAIN-CONTAINING PROTEIN"/>
    <property type="match status" value="1"/>
</dbReference>